<keyword evidence="4" id="KW-0378">Hydrolase</keyword>
<keyword evidence="2" id="KW-0719">Serine esterase</keyword>
<feature type="domain" description="4-O-methyl-glucuronoyl methylesterase-like" evidence="8">
    <location>
        <begin position="205"/>
        <end position="436"/>
    </location>
</feature>
<dbReference type="InterPro" id="IPR029058">
    <property type="entry name" value="AB_hydrolase_fold"/>
</dbReference>
<evidence type="ECO:0000256" key="4">
    <source>
        <dbReference type="ARBA" id="ARBA00022801"/>
    </source>
</evidence>
<feature type="non-terminal residue" evidence="9">
    <location>
        <position position="502"/>
    </location>
</feature>
<evidence type="ECO:0000256" key="5">
    <source>
        <dbReference type="ARBA" id="ARBA00023185"/>
    </source>
</evidence>
<evidence type="ECO:0000256" key="1">
    <source>
        <dbReference type="ARBA" id="ARBA00010092"/>
    </source>
</evidence>
<keyword evidence="10" id="KW-1185">Reference proteome</keyword>
<evidence type="ECO:0000313" key="10">
    <source>
        <dbReference type="Proteomes" id="UP000729357"/>
    </source>
</evidence>
<evidence type="ECO:0000256" key="3">
    <source>
        <dbReference type="ARBA" id="ARBA00022729"/>
    </source>
</evidence>
<dbReference type="SUPFAM" id="SSF53474">
    <property type="entry name" value="alpha/beta-Hydrolases"/>
    <property type="match status" value="1"/>
</dbReference>
<comment type="similarity">
    <text evidence="1">Belongs to the carbohydrate esterase 15 (CE15) family.</text>
</comment>
<name>A0A9P8K0Y9_AURME</name>
<dbReference type="GO" id="GO:0046274">
    <property type="term" value="P:lignin catabolic process"/>
    <property type="evidence" value="ECO:0007669"/>
    <property type="project" value="UniProtKB-KW"/>
</dbReference>
<organism evidence="9 10">
    <name type="scientific">Aureobasidium melanogenum</name>
    <name type="common">Aureobasidium pullulans var. melanogenum</name>
    <dbReference type="NCBI Taxonomy" id="46634"/>
    <lineage>
        <taxon>Eukaryota</taxon>
        <taxon>Fungi</taxon>
        <taxon>Dikarya</taxon>
        <taxon>Ascomycota</taxon>
        <taxon>Pezizomycotina</taxon>
        <taxon>Dothideomycetes</taxon>
        <taxon>Dothideomycetidae</taxon>
        <taxon>Dothideales</taxon>
        <taxon>Saccotheciaceae</taxon>
        <taxon>Aureobasidium</taxon>
    </lineage>
</organism>
<accession>A0A9P8K0Y9</accession>
<evidence type="ECO:0000256" key="6">
    <source>
        <dbReference type="ARBA" id="ARBA00024511"/>
    </source>
</evidence>
<dbReference type="AlphaFoldDB" id="A0A9P8K0Y9"/>
<keyword evidence="3" id="KW-0732">Signal</keyword>
<dbReference type="GO" id="GO:0052689">
    <property type="term" value="F:carboxylic ester hydrolase activity"/>
    <property type="evidence" value="ECO:0007669"/>
    <property type="project" value="UniProtKB-KW"/>
</dbReference>
<dbReference type="EMBL" id="JAHFXS010000096">
    <property type="protein sequence ID" value="KAG9989227.1"/>
    <property type="molecule type" value="Genomic_DNA"/>
</dbReference>
<dbReference type="InterPro" id="IPR054579">
    <property type="entry name" value="GCE-like_dom"/>
</dbReference>
<reference evidence="9" key="1">
    <citation type="journal article" date="2021" name="J Fungi (Basel)">
        <title>Virulence traits and population genomics of the black yeast Aureobasidium melanogenum.</title>
        <authorList>
            <person name="Cernosa A."/>
            <person name="Sun X."/>
            <person name="Gostincar C."/>
            <person name="Fang C."/>
            <person name="Gunde-Cimerman N."/>
            <person name="Song Z."/>
        </authorList>
    </citation>
    <scope>NUCLEOTIDE SEQUENCE</scope>
    <source>
        <strain evidence="9">EXF-9298</strain>
    </source>
</reference>
<evidence type="ECO:0000256" key="2">
    <source>
        <dbReference type="ARBA" id="ARBA00022487"/>
    </source>
</evidence>
<protein>
    <recommendedName>
        <fullName evidence="7">(4-O-methyl)-D-glucuronate--lignin esterase</fullName>
        <ecNumber evidence="7">3.1.1.117</ecNumber>
    </recommendedName>
</protein>
<evidence type="ECO:0000256" key="7">
    <source>
        <dbReference type="ARBA" id="ARBA00026105"/>
    </source>
</evidence>
<dbReference type="EC" id="3.1.1.117" evidence="7"/>
<evidence type="ECO:0000313" key="9">
    <source>
        <dbReference type="EMBL" id="KAG9989227.1"/>
    </source>
</evidence>
<gene>
    <name evidence="9" type="ORF">KCU98_g2043</name>
</gene>
<sequence length="502" mass="55019">MLSNTNIPDLETLLRKDLVDRPVNALFIEHNYTDLELGTLNSLEPDASKAIGRQLSDTERNVLLEYKGNSIASDSRPSAFTVTTAALGGLLSIMFMTEIRHLSLRDLGGIAFVVFQTALLFKPAESQLLSLRILSDPQAPNKTIRYDAKLPNPFEYANGRLVKTLSDFQCRQREVSELFQTLELGLKPGRPDAVTGLISNGNMTVTVSAHGKTISFTPTITYPPNGTAPYPAIIAFGALTIPAPSGVVIITYNNEDIAAQNNQNSRGQGKFFELYPDLTADGAMTAWAWGVSRILDVLETLSDTNIDPKKVTVTGCSRNGKGALVAGALDSRITLTIPQESGSGGTACWRLSDYENHNGTTQTASEIVQENVWFATQFDEFANTTVDTLPFDHHMLAGLVALRGFLVIDNIGYEWLGPWSSFGCMKTARRIYQALGALDHLGYSMSPSHLHCSFPSYQAPQLQAFVDRFLFDKASDTDFFVPAGNITFDDAQWVDWSTPKLL</sequence>
<proteinExistence type="inferred from homology"/>
<dbReference type="Gene3D" id="3.40.50.1820">
    <property type="entry name" value="alpha/beta hydrolase"/>
    <property type="match status" value="1"/>
</dbReference>
<dbReference type="Proteomes" id="UP000729357">
    <property type="component" value="Unassembled WGS sequence"/>
</dbReference>
<reference evidence="9" key="2">
    <citation type="submission" date="2021-08" db="EMBL/GenBank/DDBJ databases">
        <authorList>
            <person name="Gostincar C."/>
            <person name="Sun X."/>
            <person name="Song Z."/>
            <person name="Gunde-Cimerman N."/>
        </authorList>
    </citation>
    <scope>NUCLEOTIDE SEQUENCE</scope>
    <source>
        <strain evidence="9">EXF-9298</strain>
    </source>
</reference>
<comment type="caution">
    <text evidence="9">The sequence shown here is derived from an EMBL/GenBank/DDBJ whole genome shotgun (WGS) entry which is preliminary data.</text>
</comment>
<dbReference type="Pfam" id="PF22244">
    <property type="entry name" value="GCE_fung"/>
    <property type="match status" value="1"/>
</dbReference>
<comment type="catalytic activity">
    <reaction evidence="6">
        <text>a 4-O-methyl-alpha-D-glucuronosyl ester derivative + H2O = 4-O-methyl-alpha-D-glucuronate derivative + an alcohol + H(+)</text>
        <dbReference type="Rhea" id="RHEA:67452"/>
        <dbReference type="ChEBI" id="CHEBI:15377"/>
        <dbReference type="ChEBI" id="CHEBI:15378"/>
        <dbReference type="ChEBI" id="CHEBI:30879"/>
        <dbReference type="ChEBI" id="CHEBI:171667"/>
        <dbReference type="ChEBI" id="CHEBI:171668"/>
        <dbReference type="EC" id="3.1.1.117"/>
    </reaction>
    <physiologicalReaction direction="left-to-right" evidence="6">
        <dbReference type="Rhea" id="RHEA:67453"/>
    </physiologicalReaction>
</comment>
<keyword evidence="5" id="KW-0439">Lignin degradation</keyword>
<evidence type="ECO:0000259" key="8">
    <source>
        <dbReference type="Pfam" id="PF22244"/>
    </source>
</evidence>